<evidence type="ECO:0000313" key="4">
    <source>
        <dbReference type="Proteomes" id="UP000267096"/>
    </source>
</evidence>
<keyword evidence="4" id="KW-1185">Reference proteome</keyword>
<accession>A0A0M3J938</accession>
<organism evidence="5">
    <name type="scientific">Anisakis simplex</name>
    <name type="common">Herring worm</name>
    <dbReference type="NCBI Taxonomy" id="6269"/>
    <lineage>
        <taxon>Eukaryota</taxon>
        <taxon>Metazoa</taxon>
        <taxon>Ecdysozoa</taxon>
        <taxon>Nematoda</taxon>
        <taxon>Chromadorea</taxon>
        <taxon>Rhabditida</taxon>
        <taxon>Spirurina</taxon>
        <taxon>Ascaridomorpha</taxon>
        <taxon>Ascaridoidea</taxon>
        <taxon>Anisakidae</taxon>
        <taxon>Anisakis</taxon>
        <taxon>Anisakis simplex complex</taxon>
    </lineage>
</organism>
<dbReference type="WBParaSite" id="ASIM_0000409901-mRNA-1">
    <property type="protein sequence ID" value="ASIM_0000409901-mRNA-1"/>
    <property type="gene ID" value="ASIM_0000409901"/>
</dbReference>
<protein>
    <submittedName>
        <fullName evidence="5">Ovule protein</fullName>
    </submittedName>
</protein>
<dbReference type="OrthoDB" id="5832016at2759"/>
<evidence type="ECO:0000256" key="2">
    <source>
        <dbReference type="SAM" id="Phobius"/>
    </source>
</evidence>
<reference evidence="3 4" key="2">
    <citation type="submission" date="2018-11" db="EMBL/GenBank/DDBJ databases">
        <authorList>
            <consortium name="Pathogen Informatics"/>
        </authorList>
    </citation>
    <scope>NUCLEOTIDE SEQUENCE [LARGE SCALE GENOMIC DNA]</scope>
</reference>
<evidence type="ECO:0000256" key="1">
    <source>
        <dbReference type="SAM" id="MobiDB-lite"/>
    </source>
</evidence>
<proteinExistence type="predicted"/>
<name>A0A0M3J938_ANISI</name>
<dbReference type="AlphaFoldDB" id="A0A0M3J938"/>
<gene>
    <name evidence="3" type="ORF">ASIM_LOCUS3920</name>
</gene>
<feature type="transmembrane region" description="Helical" evidence="2">
    <location>
        <begin position="115"/>
        <end position="134"/>
    </location>
</feature>
<sequence length="136" mass="15645">MSTRSLMDVNEDSEILSKLGILSTKQSPNKAHKQTSSSTPRKEKNDFVEVKVDDWKWEADTFAAQSDDEQSDENLVYDKHTLLDDRSSNRSLRRRSSGVTCRNILLASSFLSLRFFWFVLKCPITFMLMLVSMLNS</sequence>
<evidence type="ECO:0000313" key="5">
    <source>
        <dbReference type="WBParaSite" id="ASIM_0000409901-mRNA-1"/>
    </source>
</evidence>
<dbReference type="EMBL" id="UYRR01006465">
    <property type="protein sequence ID" value="VDK22630.1"/>
    <property type="molecule type" value="Genomic_DNA"/>
</dbReference>
<evidence type="ECO:0000313" key="3">
    <source>
        <dbReference type="EMBL" id="VDK22630.1"/>
    </source>
</evidence>
<keyword evidence="2" id="KW-0812">Transmembrane</keyword>
<keyword evidence="2" id="KW-0472">Membrane</keyword>
<keyword evidence="2" id="KW-1133">Transmembrane helix</keyword>
<feature type="region of interest" description="Disordered" evidence="1">
    <location>
        <begin position="19"/>
        <end position="45"/>
    </location>
</feature>
<feature type="compositionally biased region" description="Polar residues" evidence="1">
    <location>
        <begin position="23"/>
        <end position="39"/>
    </location>
</feature>
<reference evidence="5" key="1">
    <citation type="submission" date="2017-02" db="UniProtKB">
        <authorList>
            <consortium name="WormBaseParasite"/>
        </authorList>
    </citation>
    <scope>IDENTIFICATION</scope>
</reference>
<dbReference type="Proteomes" id="UP000267096">
    <property type="component" value="Unassembled WGS sequence"/>
</dbReference>